<proteinExistence type="predicted"/>
<dbReference type="AlphaFoldDB" id="A0A0A9BVT8"/>
<accession>A0A0A9BVT8</accession>
<sequence>MRNLLRNRSSLYKGLSEKCLANNRLWSPSRSLLMYLRL</sequence>
<name>A0A0A9BVT8_ARUDO</name>
<reference evidence="1" key="1">
    <citation type="submission" date="2014-09" db="EMBL/GenBank/DDBJ databases">
        <authorList>
            <person name="Magalhaes I.L.F."/>
            <person name="Oliveira U."/>
            <person name="Santos F.R."/>
            <person name="Vidigal T.H.D.A."/>
            <person name="Brescovit A.D."/>
            <person name="Santos A.J."/>
        </authorList>
    </citation>
    <scope>NUCLEOTIDE SEQUENCE</scope>
    <source>
        <tissue evidence="1">Shoot tissue taken approximately 20 cm above the soil surface</tissue>
    </source>
</reference>
<protein>
    <submittedName>
        <fullName evidence="1">Uncharacterized protein</fullName>
    </submittedName>
</protein>
<reference evidence="1" key="2">
    <citation type="journal article" date="2015" name="Data Brief">
        <title>Shoot transcriptome of the giant reed, Arundo donax.</title>
        <authorList>
            <person name="Barrero R.A."/>
            <person name="Guerrero F.D."/>
            <person name="Moolhuijzen P."/>
            <person name="Goolsby J.A."/>
            <person name="Tidwell J."/>
            <person name="Bellgard S.E."/>
            <person name="Bellgard M.I."/>
        </authorList>
    </citation>
    <scope>NUCLEOTIDE SEQUENCE</scope>
    <source>
        <tissue evidence="1">Shoot tissue taken approximately 20 cm above the soil surface</tissue>
    </source>
</reference>
<organism evidence="1">
    <name type="scientific">Arundo donax</name>
    <name type="common">Giant reed</name>
    <name type="synonym">Donax arundinaceus</name>
    <dbReference type="NCBI Taxonomy" id="35708"/>
    <lineage>
        <taxon>Eukaryota</taxon>
        <taxon>Viridiplantae</taxon>
        <taxon>Streptophyta</taxon>
        <taxon>Embryophyta</taxon>
        <taxon>Tracheophyta</taxon>
        <taxon>Spermatophyta</taxon>
        <taxon>Magnoliopsida</taxon>
        <taxon>Liliopsida</taxon>
        <taxon>Poales</taxon>
        <taxon>Poaceae</taxon>
        <taxon>PACMAD clade</taxon>
        <taxon>Arundinoideae</taxon>
        <taxon>Arundineae</taxon>
        <taxon>Arundo</taxon>
    </lineage>
</organism>
<dbReference type="EMBL" id="GBRH01232605">
    <property type="protein sequence ID" value="JAD65290.1"/>
    <property type="molecule type" value="Transcribed_RNA"/>
</dbReference>
<evidence type="ECO:0000313" key="1">
    <source>
        <dbReference type="EMBL" id="JAD65290.1"/>
    </source>
</evidence>